<sequence length="258" mass="29214">MVYMRRLMRSFCELTTRRRCFEFFGMQPMQRVDRVEYWVGRSEARVESIEEGRQLGMAIAKNEAEMRKINVSVAVDTSGLETHHIFTPTVAQTLPSTPSCSVSLGMDTETLTEPQTDSSVNSTELHTKLDWAEEATSIPNITLFPAPAPLARNFTVLRCHNSSTQPFHSLHQRTQRIHRRQRNIPLSTLATTGTTNNPVSHPIITHSHPAGLGPGRPMHTLYCHPSHSAHRHKPLDWSGDPRLVELGRILVDLGWVRR</sequence>
<accession>A0A4S8KVW3</accession>
<keyword evidence="2" id="KW-1185">Reference proteome</keyword>
<gene>
    <name evidence="1" type="ORF">K435DRAFT_941781</name>
</gene>
<reference evidence="1 2" key="1">
    <citation type="journal article" date="2019" name="Nat. Ecol. Evol.">
        <title>Megaphylogeny resolves global patterns of mushroom evolution.</title>
        <authorList>
            <person name="Varga T."/>
            <person name="Krizsan K."/>
            <person name="Foldi C."/>
            <person name="Dima B."/>
            <person name="Sanchez-Garcia M."/>
            <person name="Sanchez-Ramirez S."/>
            <person name="Szollosi G.J."/>
            <person name="Szarkandi J.G."/>
            <person name="Papp V."/>
            <person name="Albert L."/>
            <person name="Andreopoulos W."/>
            <person name="Angelini C."/>
            <person name="Antonin V."/>
            <person name="Barry K.W."/>
            <person name="Bougher N.L."/>
            <person name="Buchanan P."/>
            <person name="Buyck B."/>
            <person name="Bense V."/>
            <person name="Catcheside P."/>
            <person name="Chovatia M."/>
            <person name="Cooper J."/>
            <person name="Damon W."/>
            <person name="Desjardin D."/>
            <person name="Finy P."/>
            <person name="Geml J."/>
            <person name="Haridas S."/>
            <person name="Hughes K."/>
            <person name="Justo A."/>
            <person name="Karasinski D."/>
            <person name="Kautmanova I."/>
            <person name="Kiss B."/>
            <person name="Kocsube S."/>
            <person name="Kotiranta H."/>
            <person name="LaButti K.M."/>
            <person name="Lechner B.E."/>
            <person name="Liimatainen K."/>
            <person name="Lipzen A."/>
            <person name="Lukacs Z."/>
            <person name="Mihaltcheva S."/>
            <person name="Morgado L.N."/>
            <person name="Niskanen T."/>
            <person name="Noordeloos M.E."/>
            <person name="Ohm R.A."/>
            <person name="Ortiz-Santana B."/>
            <person name="Ovrebo C."/>
            <person name="Racz N."/>
            <person name="Riley R."/>
            <person name="Savchenko A."/>
            <person name="Shiryaev A."/>
            <person name="Soop K."/>
            <person name="Spirin V."/>
            <person name="Szebenyi C."/>
            <person name="Tomsovsky M."/>
            <person name="Tulloss R.E."/>
            <person name="Uehling J."/>
            <person name="Grigoriev I.V."/>
            <person name="Vagvolgyi C."/>
            <person name="Papp T."/>
            <person name="Martin F.M."/>
            <person name="Miettinen O."/>
            <person name="Hibbett D.S."/>
            <person name="Nagy L.G."/>
        </authorList>
    </citation>
    <scope>NUCLEOTIDE SEQUENCE [LARGE SCALE GENOMIC DNA]</scope>
    <source>
        <strain evidence="1 2">CBS 962.96</strain>
    </source>
</reference>
<dbReference type="OrthoDB" id="3052491at2759"/>
<organism evidence="1 2">
    <name type="scientific">Dendrothele bispora (strain CBS 962.96)</name>
    <dbReference type="NCBI Taxonomy" id="1314807"/>
    <lineage>
        <taxon>Eukaryota</taxon>
        <taxon>Fungi</taxon>
        <taxon>Dikarya</taxon>
        <taxon>Basidiomycota</taxon>
        <taxon>Agaricomycotina</taxon>
        <taxon>Agaricomycetes</taxon>
        <taxon>Agaricomycetidae</taxon>
        <taxon>Agaricales</taxon>
        <taxon>Agaricales incertae sedis</taxon>
        <taxon>Dendrothele</taxon>
    </lineage>
</organism>
<dbReference type="Proteomes" id="UP000297245">
    <property type="component" value="Unassembled WGS sequence"/>
</dbReference>
<protein>
    <submittedName>
        <fullName evidence="1">Uncharacterized protein</fullName>
    </submittedName>
</protein>
<evidence type="ECO:0000313" key="2">
    <source>
        <dbReference type="Proteomes" id="UP000297245"/>
    </source>
</evidence>
<proteinExistence type="predicted"/>
<evidence type="ECO:0000313" key="1">
    <source>
        <dbReference type="EMBL" id="THU79943.1"/>
    </source>
</evidence>
<name>A0A4S8KVW3_DENBC</name>
<dbReference type="AlphaFoldDB" id="A0A4S8KVW3"/>
<dbReference type="EMBL" id="ML179958">
    <property type="protein sequence ID" value="THU79943.1"/>
    <property type="molecule type" value="Genomic_DNA"/>
</dbReference>